<feature type="chain" id="PRO_5045233611" evidence="6">
    <location>
        <begin position="21"/>
        <end position="310"/>
    </location>
</feature>
<dbReference type="SMART" id="SM00020">
    <property type="entry name" value="Tryp_SPc"/>
    <property type="match status" value="1"/>
</dbReference>
<protein>
    <submittedName>
        <fullName evidence="8">Trypsin-5</fullName>
    </submittedName>
</protein>
<keyword evidence="2" id="KW-0645">Protease</keyword>
<dbReference type="PANTHER" id="PTHR24276:SF91">
    <property type="entry name" value="AT26814P-RELATED"/>
    <property type="match status" value="1"/>
</dbReference>
<keyword evidence="4" id="KW-0720">Serine protease</keyword>
<gene>
    <name evidence="8" type="ORF">NTJ_01824</name>
</gene>
<reference evidence="8 9" key="1">
    <citation type="submission" date="2023-09" db="EMBL/GenBank/DDBJ databases">
        <title>Nesidiocoris tenuis whole genome shotgun sequence.</title>
        <authorList>
            <person name="Shibata T."/>
            <person name="Shimoda M."/>
            <person name="Kobayashi T."/>
            <person name="Uehara T."/>
        </authorList>
    </citation>
    <scope>NUCLEOTIDE SEQUENCE [LARGE SCALE GENOMIC DNA]</scope>
    <source>
        <strain evidence="8 9">Japan</strain>
    </source>
</reference>
<organism evidence="8 9">
    <name type="scientific">Nesidiocoris tenuis</name>
    <dbReference type="NCBI Taxonomy" id="355587"/>
    <lineage>
        <taxon>Eukaryota</taxon>
        <taxon>Metazoa</taxon>
        <taxon>Ecdysozoa</taxon>
        <taxon>Arthropoda</taxon>
        <taxon>Hexapoda</taxon>
        <taxon>Insecta</taxon>
        <taxon>Pterygota</taxon>
        <taxon>Neoptera</taxon>
        <taxon>Paraneoptera</taxon>
        <taxon>Hemiptera</taxon>
        <taxon>Heteroptera</taxon>
        <taxon>Panheteroptera</taxon>
        <taxon>Cimicomorpha</taxon>
        <taxon>Miridae</taxon>
        <taxon>Dicyphina</taxon>
        <taxon>Nesidiocoris</taxon>
    </lineage>
</organism>
<dbReference type="InterPro" id="IPR043504">
    <property type="entry name" value="Peptidase_S1_PA_chymotrypsin"/>
</dbReference>
<evidence type="ECO:0000256" key="2">
    <source>
        <dbReference type="ARBA" id="ARBA00022670"/>
    </source>
</evidence>
<evidence type="ECO:0000256" key="4">
    <source>
        <dbReference type="ARBA" id="ARBA00022825"/>
    </source>
</evidence>
<accession>A0ABN7AFE7</accession>
<keyword evidence="6" id="KW-0732">Signal</keyword>
<dbReference type="Proteomes" id="UP001307889">
    <property type="component" value="Chromosome 1"/>
</dbReference>
<keyword evidence="9" id="KW-1185">Reference proteome</keyword>
<keyword evidence="3" id="KW-0378">Hydrolase</keyword>
<evidence type="ECO:0000313" key="8">
    <source>
        <dbReference type="EMBL" id="BES89017.1"/>
    </source>
</evidence>
<evidence type="ECO:0000256" key="5">
    <source>
        <dbReference type="ARBA" id="ARBA00023157"/>
    </source>
</evidence>
<dbReference type="PROSITE" id="PS50240">
    <property type="entry name" value="TRYPSIN_DOM"/>
    <property type="match status" value="1"/>
</dbReference>
<evidence type="ECO:0000256" key="1">
    <source>
        <dbReference type="ARBA" id="ARBA00007664"/>
    </source>
</evidence>
<dbReference type="InterPro" id="IPR009003">
    <property type="entry name" value="Peptidase_S1_PA"/>
</dbReference>
<sequence length="310" mass="34819">MEYSLVCILLIFISFQSTEQRKRSLRPKIWDEYFLRKTRSDDNKHAHLKHPYLADIVHSFLLFHHRLSYEAASHHCAGSVLARNHILTACHCLADLDPEVVIRSTRRYAIIVGSLANGTNFSQWRKAGQFAIHPLCGYYGASVSYDVGIVRLSEPLLYSSVVKPVKFFSFDRKILGDEYEKLVRSGTICDSPGWGTSRKNRSYQNFLVRREVVLINAQHCRTMFCTAKYRPEILCGQNFDARQQICAAAVRGVIPCFGDSGGPLICGGNIFGLVSWGGNCSADAPEVYTSPSVIVDFVKSHFLTMKAAVI</sequence>
<evidence type="ECO:0000259" key="7">
    <source>
        <dbReference type="PROSITE" id="PS50240"/>
    </source>
</evidence>
<dbReference type="EMBL" id="AP028909">
    <property type="protein sequence ID" value="BES89017.1"/>
    <property type="molecule type" value="Genomic_DNA"/>
</dbReference>
<evidence type="ECO:0000313" key="9">
    <source>
        <dbReference type="Proteomes" id="UP001307889"/>
    </source>
</evidence>
<feature type="signal peptide" evidence="6">
    <location>
        <begin position="1"/>
        <end position="20"/>
    </location>
</feature>
<dbReference type="PRINTS" id="PR00722">
    <property type="entry name" value="CHYMOTRYPSIN"/>
</dbReference>
<dbReference type="PANTHER" id="PTHR24276">
    <property type="entry name" value="POLYSERASE-RELATED"/>
    <property type="match status" value="1"/>
</dbReference>
<evidence type="ECO:0000256" key="6">
    <source>
        <dbReference type="SAM" id="SignalP"/>
    </source>
</evidence>
<name>A0ABN7AFE7_9HEMI</name>
<dbReference type="Pfam" id="PF00089">
    <property type="entry name" value="Trypsin"/>
    <property type="match status" value="1"/>
</dbReference>
<feature type="domain" description="Peptidase S1" evidence="7">
    <location>
        <begin position="51"/>
        <end position="303"/>
    </location>
</feature>
<dbReference type="InterPro" id="IPR001254">
    <property type="entry name" value="Trypsin_dom"/>
</dbReference>
<dbReference type="SUPFAM" id="SSF50494">
    <property type="entry name" value="Trypsin-like serine proteases"/>
    <property type="match status" value="1"/>
</dbReference>
<keyword evidence="5" id="KW-1015">Disulfide bond</keyword>
<dbReference type="Gene3D" id="2.40.10.10">
    <property type="entry name" value="Trypsin-like serine proteases"/>
    <property type="match status" value="2"/>
</dbReference>
<dbReference type="InterPro" id="IPR050430">
    <property type="entry name" value="Peptidase_S1"/>
</dbReference>
<proteinExistence type="inferred from homology"/>
<dbReference type="InterPro" id="IPR001314">
    <property type="entry name" value="Peptidase_S1A"/>
</dbReference>
<comment type="similarity">
    <text evidence="1">Belongs to the peptidase S1 family.</text>
</comment>
<evidence type="ECO:0000256" key="3">
    <source>
        <dbReference type="ARBA" id="ARBA00022801"/>
    </source>
</evidence>